<sequence length="393" mass="41823">MARTAQLSGARLPLRARSTRYLPMALFWQVVVVVALLFAVQRTATGLVVAGAVVLLAMLLTLPVNGRSLFSTLRVRAAYSSRRRNLVAEPDQPAALVPLGQWLPHLHVTETRNVYGGEIGVVGDGESWSGLLEISSDDNLISDRGSELDLEVLGALISQDDVVFAGIQVVTLTVPGPTQAMITPGSPALQSYLEIVGEESTPPAVRRTWVALRLDPRLCLEAVARRGSGQVGVFATLRFGLHRAQATLKRQGVSAEALDPIAISEVLGLTSGASDDAPEERTRETWRQWACDGLVHETRAIRSFGSDPTAAYQALLDSVAQSPAMMVLTSFTVSPGQPAAGAIRHVSHNEEQAAAADEELVAEMGSRFSFGPLGGTQVPGLLATIPLGRQVDS</sequence>
<organism evidence="9 10">
    <name type="scientific">Tessaracoccus rhinocerotis</name>
    <dbReference type="NCBI Taxonomy" id="1689449"/>
    <lineage>
        <taxon>Bacteria</taxon>
        <taxon>Bacillati</taxon>
        <taxon>Actinomycetota</taxon>
        <taxon>Actinomycetes</taxon>
        <taxon>Propionibacteriales</taxon>
        <taxon>Propionibacteriaceae</taxon>
        <taxon>Tessaracoccus</taxon>
    </lineage>
</organism>
<evidence type="ECO:0000256" key="5">
    <source>
        <dbReference type="ARBA" id="ARBA00022989"/>
    </source>
</evidence>
<keyword evidence="3" id="KW-1003">Cell membrane</keyword>
<evidence type="ECO:0000256" key="4">
    <source>
        <dbReference type="ARBA" id="ARBA00022692"/>
    </source>
</evidence>
<evidence type="ECO:0000256" key="1">
    <source>
        <dbReference type="ARBA" id="ARBA00004236"/>
    </source>
</evidence>
<proteinExistence type="inferred from homology"/>
<protein>
    <submittedName>
        <fullName evidence="9">Type VII secretion protein EccE</fullName>
    </submittedName>
</protein>
<dbReference type="InterPro" id="IPR050051">
    <property type="entry name" value="EccE_dom"/>
</dbReference>
<keyword evidence="5 7" id="KW-1133">Transmembrane helix</keyword>
<feature type="domain" description="Type VII secretion system protein EccE" evidence="8">
    <location>
        <begin position="203"/>
        <end position="298"/>
    </location>
</feature>
<reference evidence="9 10" key="1">
    <citation type="submission" date="2019-07" db="EMBL/GenBank/DDBJ databases">
        <authorList>
            <person name="Zhou L.-Y."/>
        </authorList>
    </citation>
    <scope>NUCLEOTIDE SEQUENCE [LARGE SCALE GENOMIC DNA]</scope>
    <source>
        <strain evidence="9 10">YIM 101269</strain>
    </source>
</reference>
<evidence type="ECO:0000256" key="6">
    <source>
        <dbReference type="ARBA" id="ARBA00023136"/>
    </source>
</evidence>
<dbReference type="NCBIfam" id="TIGR03923">
    <property type="entry name" value="T7SS_EccE"/>
    <property type="match status" value="1"/>
</dbReference>
<evidence type="ECO:0000256" key="7">
    <source>
        <dbReference type="SAM" id="Phobius"/>
    </source>
</evidence>
<dbReference type="AlphaFoldDB" id="A0A553K0J8"/>
<accession>A0A553K0J8</accession>
<dbReference type="OrthoDB" id="3813742at2"/>
<comment type="caution">
    <text evidence="9">The sequence shown here is derived from an EMBL/GenBank/DDBJ whole genome shotgun (WGS) entry which is preliminary data.</text>
</comment>
<dbReference type="InterPro" id="IPR021368">
    <property type="entry name" value="T7SS_EccE"/>
</dbReference>
<evidence type="ECO:0000259" key="8">
    <source>
        <dbReference type="Pfam" id="PF11203"/>
    </source>
</evidence>
<feature type="transmembrane region" description="Helical" evidence="7">
    <location>
        <begin position="46"/>
        <end position="64"/>
    </location>
</feature>
<evidence type="ECO:0000313" key="10">
    <source>
        <dbReference type="Proteomes" id="UP000317638"/>
    </source>
</evidence>
<dbReference type="RefSeq" id="WP_143938191.1">
    <property type="nucleotide sequence ID" value="NZ_VKKG01000003.1"/>
</dbReference>
<dbReference type="EMBL" id="VKKG01000003">
    <property type="protein sequence ID" value="TRY18215.1"/>
    <property type="molecule type" value="Genomic_DNA"/>
</dbReference>
<comment type="similarity">
    <text evidence="2">Belongs to the EccE family.</text>
</comment>
<name>A0A553K0J8_9ACTN</name>
<dbReference type="Proteomes" id="UP000317638">
    <property type="component" value="Unassembled WGS sequence"/>
</dbReference>
<dbReference type="Pfam" id="PF11203">
    <property type="entry name" value="EccE"/>
    <property type="match status" value="1"/>
</dbReference>
<dbReference type="GO" id="GO:0005886">
    <property type="term" value="C:plasma membrane"/>
    <property type="evidence" value="ECO:0007669"/>
    <property type="project" value="UniProtKB-SubCell"/>
</dbReference>
<gene>
    <name evidence="9" type="primary">eccE</name>
    <name evidence="9" type="ORF">FOJ82_09230</name>
</gene>
<evidence type="ECO:0000313" key="9">
    <source>
        <dbReference type="EMBL" id="TRY18215.1"/>
    </source>
</evidence>
<feature type="transmembrane region" description="Helical" evidence="7">
    <location>
        <begin position="21"/>
        <end position="40"/>
    </location>
</feature>
<evidence type="ECO:0000256" key="3">
    <source>
        <dbReference type="ARBA" id="ARBA00022475"/>
    </source>
</evidence>
<keyword evidence="10" id="KW-1185">Reference proteome</keyword>
<keyword evidence="6 7" id="KW-0472">Membrane</keyword>
<comment type="subcellular location">
    <subcellularLocation>
        <location evidence="1">Cell membrane</location>
    </subcellularLocation>
</comment>
<evidence type="ECO:0000256" key="2">
    <source>
        <dbReference type="ARBA" id="ARBA00007759"/>
    </source>
</evidence>
<keyword evidence="4 7" id="KW-0812">Transmembrane</keyword>